<gene>
    <name evidence="6" type="ORF">CGOC_LOCUS10029</name>
</gene>
<evidence type="ECO:0000256" key="2">
    <source>
        <dbReference type="ARBA" id="ARBA00013262"/>
    </source>
</evidence>
<dbReference type="AlphaFoldDB" id="A0A3P7Q389"/>
<comment type="function">
    <text evidence="5">Catalyzes the O-sulfation of tyrosine residues within acidic motifs of polypeptides, using 3'-phosphoadenylyl sulfate (PAPS) as cosubstrate.</text>
</comment>
<evidence type="ECO:0000313" key="7">
    <source>
        <dbReference type="Proteomes" id="UP000271889"/>
    </source>
</evidence>
<dbReference type="GO" id="GO:0008476">
    <property type="term" value="F:protein-tyrosine sulfotransferase activity"/>
    <property type="evidence" value="ECO:0007669"/>
    <property type="project" value="UniProtKB-EC"/>
</dbReference>
<organism evidence="6 7">
    <name type="scientific">Cylicostephanus goldi</name>
    <name type="common">Nematode worm</name>
    <dbReference type="NCBI Taxonomy" id="71465"/>
    <lineage>
        <taxon>Eukaryota</taxon>
        <taxon>Metazoa</taxon>
        <taxon>Ecdysozoa</taxon>
        <taxon>Nematoda</taxon>
        <taxon>Chromadorea</taxon>
        <taxon>Rhabditida</taxon>
        <taxon>Rhabditina</taxon>
        <taxon>Rhabditomorpha</taxon>
        <taxon>Strongyloidea</taxon>
        <taxon>Strongylidae</taxon>
        <taxon>Cylicostephanus</taxon>
    </lineage>
</organism>
<comment type="similarity">
    <text evidence="1 5">Belongs to the protein sulfotransferase family.</text>
</comment>
<keyword evidence="7" id="KW-1185">Reference proteome</keyword>
<evidence type="ECO:0000256" key="3">
    <source>
        <dbReference type="ARBA" id="ARBA00022679"/>
    </source>
</evidence>
<dbReference type="PANTHER" id="PTHR12788:SF10">
    <property type="entry name" value="PROTEIN-TYROSINE SULFOTRANSFERASE"/>
    <property type="match status" value="1"/>
</dbReference>
<proteinExistence type="inferred from homology"/>
<dbReference type="PANTHER" id="PTHR12788">
    <property type="entry name" value="PROTEIN-TYROSINE SULFOTRANSFERASE 2"/>
    <property type="match status" value="1"/>
</dbReference>
<protein>
    <recommendedName>
        <fullName evidence="2 5">Protein-tyrosine sulfotransferase</fullName>
        <ecNumber evidence="2 5">2.8.2.20</ecNumber>
    </recommendedName>
</protein>
<reference evidence="6 7" key="1">
    <citation type="submission" date="2018-11" db="EMBL/GenBank/DDBJ databases">
        <authorList>
            <consortium name="Pathogen Informatics"/>
        </authorList>
    </citation>
    <scope>NUCLEOTIDE SEQUENCE [LARGE SCALE GENOMIC DNA]</scope>
</reference>
<evidence type="ECO:0000256" key="1">
    <source>
        <dbReference type="ARBA" id="ARBA00009988"/>
    </source>
</evidence>
<dbReference type="EMBL" id="UYRV01109464">
    <property type="protein sequence ID" value="VDN25209.1"/>
    <property type="molecule type" value="Genomic_DNA"/>
</dbReference>
<comment type="catalytic activity">
    <reaction evidence="4 5">
        <text>L-tyrosyl-[protein] + 3'-phosphoadenylyl sulfate = O-sulfo-L-tyrosine-[protein] + adenosine 3',5'-bisphosphate + H(+)</text>
        <dbReference type="Rhea" id="RHEA:16801"/>
        <dbReference type="Rhea" id="RHEA-COMP:10136"/>
        <dbReference type="Rhea" id="RHEA-COMP:11688"/>
        <dbReference type="ChEBI" id="CHEBI:15378"/>
        <dbReference type="ChEBI" id="CHEBI:46858"/>
        <dbReference type="ChEBI" id="CHEBI:58339"/>
        <dbReference type="ChEBI" id="CHEBI:58343"/>
        <dbReference type="ChEBI" id="CHEBI:65286"/>
        <dbReference type="EC" id="2.8.2.20"/>
    </reaction>
</comment>
<dbReference type="InterPro" id="IPR027417">
    <property type="entry name" value="P-loop_NTPase"/>
</dbReference>
<accession>A0A3P7Q389</accession>
<evidence type="ECO:0000256" key="4">
    <source>
        <dbReference type="ARBA" id="ARBA00048460"/>
    </source>
</evidence>
<dbReference type="OrthoDB" id="545675at2759"/>
<dbReference type="GO" id="GO:0005794">
    <property type="term" value="C:Golgi apparatus"/>
    <property type="evidence" value="ECO:0007669"/>
    <property type="project" value="TreeGrafter"/>
</dbReference>
<dbReference type="Gene3D" id="3.40.50.300">
    <property type="entry name" value="P-loop containing nucleotide triphosphate hydrolases"/>
    <property type="match status" value="1"/>
</dbReference>
<dbReference type="EC" id="2.8.2.20" evidence="2 5"/>
<sequence length="81" mass="9476">MRRILDFLEIPWNDSVLHHERFIGKDVSLSNVERSSDQVSKPDETVIKKTEEIHKNVHEWYKKAVSVVNDPARVDKPIVPE</sequence>
<keyword evidence="3 5" id="KW-0808">Transferase</keyword>
<evidence type="ECO:0000313" key="6">
    <source>
        <dbReference type="EMBL" id="VDN25209.1"/>
    </source>
</evidence>
<evidence type="ECO:0000256" key="5">
    <source>
        <dbReference type="RuleBase" id="RU365018"/>
    </source>
</evidence>
<name>A0A3P7Q389_CYLGO</name>
<dbReference type="InterPro" id="IPR026634">
    <property type="entry name" value="TPST-like"/>
</dbReference>
<dbReference type="Proteomes" id="UP000271889">
    <property type="component" value="Unassembled WGS sequence"/>
</dbReference>